<protein>
    <submittedName>
        <fullName evidence="1">Uncharacterized protein</fullName>
    </submittedName>
</protein>
<proteinExistence type="predicted"/>
<evidence type="ECO:0000313" key="2">
    <source>
        <dbReference type="Proteomes" id="UP000233551"/>
    </source>
</evidence>
<comment type="caution">
    <text evidence="1">The sequence shown here is derived from an EMBL/GenBank/DDBJ whole genome shotgun (WGS) entry which is preliminary data.</text>
</comment>
<reference evidence="1 2" key="1">
    <citation type="submission" date="2017-11" db="EMBL/GenBank/DDBJ databases">
        <title>De-novo sequencing of pomegranate (Punica granatum L.) genome.</title>
        <authorList>
            <person name="Akparov Z."/>
            <person name="Amiraslanov A."/>
            <person name="Hajiyeva S."/>
            <person name="Abbasov M."/>
            <person name="Kaur K."/>
            <person name="Hamwieh A."/>
            <person name="Solovyev V."/>
            <person name="Salamov A."/>
            <person name="Braich B."/>
            <person name="Kosarev P."/>
            <person name="Mahmoud A."/>
            <person name="Hajiyev E."/>
            <person name="Babayeva S."/>
            <person name="Izzatullayeva V."/>
            <person name="Mammadov A."/>
            <person name="Mammadov A."/>
            <person name="Sharifova S."/>
            <person name="Ojaghi J."/>
            <person name="Eynullazada K."/>
            <person name="Bayramov B."/>
            <person name="Abdulazimova A."/>
            <person name="Shahmuradov I."/>
        </authorList>
    </citation>
    <scope>NUCLEOTIDE SEQUENCE [LARGE SCALE GENOMIC DNA]</scope>
    <source>
        <strain evidence="2">cv. AG2017</strain>
        <tissue evidence="1">Leaf</tissue>
    </source>
</reference>
<name>A0A2I0J105_PUNGR</name>
<dbReference type="Proteomes" id="UP000233551">
    <property type="component" value="Unassembled WGS sequence"/>
</dbReference>
<gene>
    <name evidence="1" type="ORF">CRG98_029948</name>
</gene>
<dbReference type="AlphaFoldDB" id="A0A2I0J105"/>
<keyword evidence="2" id="KW-1185">Reference proteome</keyword>
<dbReference type="EMBL" id="PGOL01002217">
    <property type="protein sequence ID" value="PKI49703.1"/>
    <property type="molecule type" value="Genomic_DNA"/>
</dbReference>
<accession>A0A2I0J105</accession>
<sequence>MAFTWPGTTTAAGCWTATESEKVAVITDVLARPFANGRDRSRMVATGRGCKARDWTWLSRTGARRREREKISTEAINKQLSRSNPKADRSSFQFRLGPSVLSLTSLKRSFHSVTIPFEIGDLDWSVQFERSLISVDTCSCGRTRDRTLGRLV</sequence>
<organism evidence="1 2">
    <name type="scientific">Punica granatum</name>
    <name type="common">Pomegranate</name>
    <dbReference type="NCBI Taxonomy" id="22663"/>
    <lineage>
        <taxon>Eukaryota</taxon>
        <taxon>Viridiplantae</taxon>
        <taxon>Streptophyta</taxon>
        <taxon>Embryophyta</taxon>
        <taxon>Tracheophyta</taxon>
        <taxon>Spermatophyta</taxon>
        <taxon>Magnoliopsida</taxon>
        <taxon>eudicotyledons</taxon>
        <taxon>Gunneridae</taxon>
        <taxon>Pentapetalae</taxon>
        <taxon>rosids</taxon>
        <taxon>malvids</taxon>
        <taxon>Myrtales</taxon>
        <taxon>Lythraceae</taxon>
        <taxon>Punica</taxon>
    </lineage>
</organism>
<evidence type="ECO:0000313" key="1">
    <source>
        <dbReference type="EMBL" id="PKI49703.1"/>
    </source>
</evidence>